<feature type="coiled-coil region" evidence="1">
    <location>
        <begin position="65"/>
        <end position="92"/>
    </location>
</feature>
<reference evidence="3" key="2">
    <citation type="journal article" date="2020" name="Microorganisms">
        <title>Reliable Identification of Environmental Pseudomonas Isolates Using the rpoD Gene.</title>
        <authorList>
            <consortium name="The Broad Institute Genome Sequencing Platform"/>
            <person name="Girard L."/>
            <person name="Lood C."/>
            <person name="Rokni-Zadeh H."/>
            <person name="van Noort V."/>
            <person name="Lavigne R."/>
            <person name="De Mot R."/>
        </authorList>
    </citation>
    <scope>NUCLEOTIDE SEQUENCE</scope>
    <source>
        <strain evidence="3">SWRI10</strain>
    </source>
</reference>
<dbReference type="Proteomes" id="UP001621534">
    <property type="component" value="Unassembled WGS sequence"/>
</dbReference>
<feature type="region of interest" description="Disordered" evidence="2">
    <location>
        <begin position="28"/>
        <end position="64"/>
    </location>
</feature>
<evidence type="ECO:0000313" key="3">
    <source>
        <dbReference type="EMBL" id="MBC3439945.1"/>
    </source>
</evidence>
<gene>
    <name evidence="4" type="ORF">HU737_007485</name>
    <name evidence="3" type="ORF">HU737_04570</name>
    <name evidence="5" type="ORF">KW869_03315</name>
</gene>
<dbReference type="EMBL" id="JABWRE020000001">
    <property type="protein sequence ID" value="MBV4535814.1"/>
    <property type="molecule type" value="Genomic_DNA"/>
</dbReference>
<reference evidence="5" key="5">
    <citation type="submission" date="2021-07" db="EMBL/GenBank/DDBJ databases">
        <authorList>
            <person name="Wevar Oller A.L."/>
            <person name="Talano M.A."/>
            <person name="Torres Tejerizo G.A."/>
            <person name="Agostini E."/>
        </authorList>
    </citation>
    <scope>NUCLEOTIDE SEQUENCE</scope>
    <source>
        <strain evidence="5">AW4</strain>
    </source>
</reference>
<organism evidence="3">
    <name type="scientific">Pseudomonas urmiensis</name>
    <dbReference type="NCBI Taxonomy" id="2745493"/>
    <lineage>
        <taxon>Bacteria</taxon>
        <taxon>Pseudomonadati</taxon>
        <taxon>Pseudomonadota</taxon>
        <taxon>Gammaproteobacteria</taxon>
        <taxon>Pseudomonadales</taxon>
        <taxon>Pseudomonadaceae</taxon>
        <taxon>Pseudomonas</taxon>
    </lineage>
</organism>
<reference evidence="5 6" key="1">
    <citation type="journal article" date="2012" name="Plant Soil">
        <title>Screening of plant growth-promoting traits in arsenic-resistant bacteria isolated from the rhizosphere of soybean plants from Argentinean agricultural soil.</title>
        <authorList>
            <person name="Wevar Oller A.L."/>
            <person name="Talano M.A."/>
            <person name="Agostini E."/>
        </authorList>
    </citation>
    <scope>NUCLEOTIDE SEQUENCE [LARGE SCALE GENOMIC DNA]</scope>
    <source>
        <strain evidence="5 6">AW4</strain>
    </source>
</reference>
<sequence>MVGITAVTINSNASLEAAAKTAQVSEAEQGEKAGATTQADLGKVAGGGQAPAAGASEESSEPAHIKQLREMIKQLQKQMAEEQKQLADLMAQNTDDTVKLAAVTAKQASIATLNGQIMAATAQLLEALSKTGGSSAGGMVNTQA</sequence>
<reference evidence="3" key="3">
    <citation type="submission" date="2020-07" db="EMBL/GenBank/DDBJ databases">
        <authorList>
            <person name="Lood C."/>
            <person name="Girard L."/>
        </authorList>
    </citation>
    <scope>NUCLEOTIDE SEQUENCE</scope>
    <source>
        <strain evidence="3">SWRI10</strain>
    </source>
</reference>
<dbReference type="EMBL" id="JAHWXS010000002">
    <property type="protein sequence ID" value="MFK5732541.1"/>
    <property type="molecule type" value="Genomic_DNA"/>
</dbReference>
<keyword evidence="1" id="KW-0175">Coiled coil</keyword>
<accession>A0A923JU10</accession>
<comment type="caution">
    <text evidence="3">The sequence shown here is derived from an EMBL/GenBank/DDBJ whole genome shotgun (WGS) entry which is preliminary data.</text>
</comment>
<evidence type="ECO:0000256" key="2">
    <source>
        <dbReference type="SAM" id="MobiDB-lite"/>
    </source>
</evidence>
<dbReference type="EMBL" id="JABWRE010000002">
    <property type="protein sequence ID" value="MBC3439945.1"/>
    <property type="molecule type" value="Genomic_DNA"/>
</dbReference>
<evidence type="ECO:0000313" key="6">
    <source>
        <dbReference type="Proteomes" id="UP001621534"/>
    </source>
</evidence>
<name>A0A923JU10_9PSED</name>
<evidence type="ECO:0000256" key="1">
    <source>
        <dbReference type="SAM" id="Coils"/>
    </source>
</evidence>
<evidence type="ECO:0000313" key="5">
    <source>
        <dbReference type="EMBL" id="MFK5732541.1"/>
    </source>
</evidence>
<evidence type="ECO:0000313" key="4">
    <source>
        <dbReference type="EMBL" id="MBV4535814.1"/>
    </source>
</evidence>
<dbReference type="RefSeq" id="WP_186553515.1">
    <property type="nucleotide sequence ID" value="NZ_JABWRE020000001.1"/>
</dbReference>
<reference evidence="4" key="4">
    <citation type="submission" date="2021-06" db="EMBL/GenBank/DDBJ databases">
        <title>Updating the genus Pseudomonas: Description of 43 new species and partition of the Pseudomonas putida group.</title>
        <authorList>
            <person name="Girard L."/>
            <person name="Lood C."/>
            <person name="Vandamme P."/>
            <person name="Rokni-Zadeh H."/>
            <person name="Van Noort V."/>
            <person name="Hofte M."/>
            <person name="Lavigne R."/>
            <person name="De Mot R."/>
        </authorList>
    </citation>
    <scope>NUCLEOTIDE SEQUENCE</scope>
    <source>
        <strain evidence="4">SWRI10</strain>
    </source>
</reference>
<protein>
    <submittedName>
        <fullName evidence="3">Uncharacterized protein</fullName>
    </submittedName>
</protein>
<proteinExistence type="predicted"/>
<keyword evidence="6" id="KW-1185">Reference proteome</keyword>
<dbReference type="AlphaFoldDB" id="A0A923JU10"/>
<dbReference type="Proteomes" id="UP000599879">
    <property type="component" value="Unassembled WGS sequence"/>
</dbReference>